<protein>
    <submittedName>
        <fullName evidence="6">Leucine-rich repeat receptor-like kinase</fullName>
    </submittedName>
</protein>
<dbReference type="SUPFAM" id="SSF52058">
    <property type="entry name" value="L domain-like"/>
    <property type="match status" value="1"/>
</dbReference>
<name>A0A5A7QV68_STRAF</name>
<evidence type="ECO:0000256" key="1">
    <source>
        <dbReference type="ARBA" id="ARBA00022614"/>
    </source>
</evidence>
<keyword evidence="6" id="KW-0675">Receptor</keyword>
<dbReference type="EMBL" id="BKCP01008438">
    <property type="protein sequence ID" value="GER49110.1"/>
    <property type="molecule type" value="Genomic_DNA"/>
</dbReference>
<feature type="domain" description="Leucine-rich repeat-containing N-terminal plant-type" evidence="5">
    <location>
        <begin position="26"/>
        <end position="70"/>
    </location>
</feature>
<evidence type="ECO:0000256" key="2">
    <source>
        <dbReference type="ARBA" id="ARBA00022729"/>
    </source>
</evidence>
<dbReference type="Proteomes" id="UP000325081">
    <property type="component" value="Unassembled WGS sequence"/>
</dbReference>
<proteinExistence type="predicted"/>
<dbReference type="GO" id="GO:0016301">
    <property type="term" value="F:kinase activity"/>
    <property type="evidence" value="ECO:0007669"/>
    <property type="project" value="UniProtKB-KW"/>
</dbReference>
<evidence type="ECO:0000259" key="5">
    <source>
        <dbReference type="Pfam" id="PF08263"/>
    </source>
</evidence>
<dbReference type="PANTHER" id="PTHR47988">
    <property type="entry name" value="SOMATIC EMBRYOGENESIS RECEPTOR KINASE 1"/>
    <property type="match status" value="1"/>
</dbReference>
<dbReference type="AlphaFoldDB" id="A0A5A7QV68"/>
<feature type="signal peptide" evidence="4">
    <location>
        <begin position="1"/>
        <end position="23"/>
    </location>
</feature>
<evidence type="ECO:0000313" key="6">
    <source>
        <dbReference type="EMBL" id="GER49110.1"/>
    </source>
</evidence>
<reference evidence="7" key="1">
    <citation type="journal article" date="2019" name="Curr. Biol.">
        <title>Genome Sequence of Striga asiatica Provides Insight into the Evolution of Plant Parasitism.</title>
        <authorList>
            <person name="Yoshida S."/>
            <person name="Kim S."/>
            <person name="Wafula E.K."/>
            <person name="Tanskanen J."/>
            <person name="Kim Y.M."/>
            <person name="Honaas L."/>
            <person name="Yang Z."/>
            <person name="Spallek T."/>
            <person name="Conn C.E."/>
            <person name="Ichihashi Y."/>
            <person name="Cheong K."/>
            <person name="Cui S."/>
            <person name="Der J.P."/>
            <person name="Gundlach H."/>
            <person name="Jiao Y."/>
            <person name="Hori C."/>
            <person name="Ishida J.K."/>
            <person name="Kasahara H."/>
            <person name="Kiba T."/>
            <person name="Kim M.S."/>
            <person name="Koo N."/>
            <person name="Laohavisit A."/>
            <person name="Lee Y.H."/>
            <person name="Lumba S."/>
            <person name="McCourt P."/>
            <person name="Mortimer J.C."/>
            <person name="Mutuku J.M."/>
            <person name="Nomura T."/>
            <person name="Sasaki-Sekimoto Y."/>
            <person name="Seto Y."/>
            <person name="Wang Y."/>
            <person name="Wakatake T."/>
            <person name="Sakakibara H."/>
            <person name="Demura T."/>
            <person name="Yamaguchi S."/>
            <person name="Yoneyama K."/>
            <person name="Manabe R.I."/>
            <person name="Nelson D.C."/>
            <person name="Schulman A.H."/>
            <person name="Timko M.P."/>
            <person name="dePamphilis C.W."/>
            <person name="Choi D."/>
            <person name="Shirasu K."/>
        </authorList>
    </citation>
    <scope>NUCLEOTIDE SEQUENCE [LARGE SCALE GENOMIC DNA]</scope>
    <source>
        <strain evidence="7">cv. UVA1</strain>
    </source>
</reference>
<keyword evidence="7" id="KW-1185">Reference proteome</keyword>
<feature type="chain" id="PRO_5022969579" evidence="4">
    <location>
        <begin position="24"/>
        <end position="148"/>
    </location>
</feature>
<dbReference type="InterPro" id="IPR032675">
    <property type="entry name" value="LRR_dom_sf"/>
</dbReference>
<keyword evidence="6" id="KW-0808">Transferase</keyword>
<sequence length="148" mass="16949">MIRVGVLSLVVLCFISSLRVINATEEDEAAALLAFKNNLHDPTNTLKSWNTDNGLPCSLLVALWLHISCNSKQVIRIDLGGQKLKGKLVPDLGKLTALQSLYVILNKVSMFEYWIWIQENIYIAISLQQAREFRLKIQTHEMRVHHFY</sequence>
<dbReference type="Pfam" id="PF08263">
    <property type="entry name" value="LRRNT_2"/>
    <property type="match status" value="1"/>
</dbReference>
<gene>
    <name evidence="6" type="ORF">STAS_26334</name>
</gene>
<comment type="caution">
    <text evidence="6">The sequence shown here is derived from an EMBL/GenBank/DDBJ whole genome shotgun (WGS) entry which is preliminary data.</text>
</comment>
<accession>A0A5A7QV68</accession>
<keyword evidence="6" id="KW-0418">Kinase</keyword>
<evidence type="ECO:0000313" key="7">
    <source>
        <dbReference type="Proteomes" id="UP000325081"/>
    </source>
</evidence>
<dbReference type="InterPro" id="IPR013210">
    <property type="entry name" value="LRR_N_plant-typ"/>
</dbReference>
<keyword evidence="3" id="KW-0677">Repeat</keyword>
<keyword evidence="1" id="KW-0433">Leucine-rich repeat</keyword>
<keyword evidence="2 4" id="KW-0732">Signal</keyword>
<organism evidence="6 7">
    <name type="scientific">Striga asiatica</name>
    <name type="common">Asiatic witchweed</name>
    <name type="synonym">Buchnera asiatica</name>
    <dbReference type="NCBI Taxonomy" id="4170"/>
    <lineage>
        <taxon>Eukaryota</taxon>
        <taxon>Viridiplantae</taxon>
        <taxon>Streptophyta</taxon>
        <taxon>Embryophyta</taxon>
        <taxon>Tracheophyta</taxon>
        <taxon>Spermatophyta</taxon>
        <taxon>Magnoliopsida</taxon>
        <taxon>eudicotyledons</taxon>
        <taxon>Gunneridae</taxon>
        <taxon>Pentapetalae</taxon>
        <taxon>asterids</taxon>
        <taxon>lamiids</taxon>
        <taxon>Lamiales</taxon>
        <taxon>Orobanchaceae</taxon>
        <taxon>Buchnereae</taxon>
        <taxon>Striga</taxon>
    </lineage>
</organism>
<dbReference type="Gene3D" id="3.80.10.10">
    <property type="entry name" value="Ribonuclease Inhibitor"/>
    <property type="match status" value="1"/>
</dbReference>
<evidence type="ECO:0000256" key="4">
    <source>
        <dbReference type="SAM" id="SignalP"/>
    </source>
</evidence>
<evidence type="ECO:0000256" key="3">
    <source>
        <dbReference type="ARBA" id="ARBA00022737"/>
    </source>
</evidence>